<dbReference type="GO" id="GO:0016020">
    <property type="term" value="C:membrane"/>
    <property type="evidence" value="ECO:0007669"/>
    <property type="project" value="InterPro"/>
</dbReference>
<dbReference type="EMBL" id="SODV01000002">
    <property type="protein sequence ID" value="TDW96054.1"/>
    <property type="molecule type" value="Genomic_DNA"/>
</dbReference>
<dbReference type="InterPro" id="IPR017853">
    <property type="entry name" value="GH"/>
</dbReference>
<dbReference type="PANTHER" id="PTHR11452:SF75">
    <property type="entry name" value="ALPHA-GALACTOSIDASE MEL1"/>
    <property type="match status" value="1"/>
</dbReference>
<proteinExistence type="inferred from homology"/>
<dbReference type="SUPFAM" id="SSF51445">
    <property type="entry name" value="(Trans)glycosidases"/>
    <property type="match status" value="1"/>
</dbReference>
<dbReference type="PANTHER" id="PTHR11452">
    <property type="entry name" value="ALPHA-GALACTOSIDASE/ALPHA-N-ACETYLGALACTOSAMINIDASE"/>
    <property type="match status" value="1"/>
</dbReference>
<dbReference type="Gene3D" id="3.20.20.70">
    <property type="entry name" value="Aldolase class I"/>
    <property type="match status" value="1"/>
</dbReference>
<organism evidence="7 8">
    <name type="scientific">Dinghuibacter silviterrae</name>
    <dbReference type="NCBI Taxonomy" id="1539049"/>
    <lineage>
        <taxon>Bacteria</taxon>
        <taxon>Pseudomonadati</taxon>
        <taxon>Bacteroidota</taxon>
        <taxon>Chitinophagia</taxon>
        <taxon>Chitinophagales</taxon>
        <taxon>Chitinophagaceae</taxon>
        <taxon>Dinghuibacter</taxon>
    </lineage>
</organism>
<evidence type="ECO:0000256" key="4">
    <source>
        <dbReference type="ARBA" id="ARBA00023295"/>
    </source>
</evidence>
<dbReference type="PRINTS" id="PR00740">
    <property type="entry name" value="GLHYDRLASE27"/>
</dbReference>
<dbReference type="SUPFAM" id="SSF49313">
    <property type="entry name" value="Cadherin-like"/>
    <property type="match status" value="1"/>
</dbReference>
<dbReference type="GO" id="GO:0004557">
    <property type="term" value="F:alpha-galactosidase activity"/>
    <property type="evidence" value="ECO:0007669"/>
    <property type="project" value="UniProtKB-EC"/>
</dbReference>
<dbReference type="Gene3D" id="2.60.40.1180">
    <property type="entry name" value="Golgi alpha-mannosidase II"/>
    <property type="match status" value="1"/>
</dbReference>
<dbReference type="Pfam" id="PF16499">
    <property type="entry name" value="Melibiase_2"/>
    <property type="match status" value="1"/>
</dbReference>
<keyword evidence="5" id="KW-1015">Disulfide bond</keyword>
<dbReference type="InterPro" id="IPR013785">
    <property type="entry name" value="Aldolase_TIM"/>
</dbReference>
<evidence type="ECO:0000256" key="2">
    <source>
        <dbReference type="ARBA" id="ARBA00022729"/>
    </source>
</evidence>
<dbReference type="Proteomes" id="UP000294498">
    <property type="component" value="Unassembled WGS sequence"/>
</dbReference>
<dbReference type="CDD" id="cd14792">
    <property type="entry name" value="GH27"/>
    <property type="match status" value="1"/>
</dbReference>
<dbReference type="InterPro" id="IPR008979">
    <property type="entry name" value="Galactose-bd-like_sf"/>
</dbReference>
<evidence type="ECO:0000259" key="6">
    <source>
        <dbReference type="Pfam" id="PF17801"/>
    </source>
</evidence>
<comment type="catalytic activity">
    <reaction evidence="5">
        <text>Hydrolysis of terminal, non-reducing alpha-D-galactose residues in alpha-D-galactosides, including galactose oligosaccharides, galactomannans and galactolipids.</text>
        <dbReference type="EC" id="3.2.1.22"/>
    </reaction>
</comment>
<sequence length="740" mass="81335">MIGFCLCGLAAGDAAAQPGGVRDTLPLPTARFSTGDSAAWAAPDFDDSRWATQRTGTVWQEQGYEGYHGYAWYRIHVRIPSSLRAHAFWKDSLRIFLAHVNDVDETFLNGVRIGKTGGFPEDPGGYKSRWPLVREYHLPLNATGIRWDQDNVLAVRVYDGGGTGGIFMGHPFIDMLEKIDAVDLDVPADSIRYGSAATVTLTAGNRFAVPVRGVITYGVRDVTQGKDIGSHTVPVTLSPFGTRRFAFHLPNRPGLEVHLAFTEAGSGLTVERRIWFPYTLTPVSPLSPRVNGPRIYGARPGSPFLYKVPVSGARPLRFRATGLPEGLVIDASDGIIRGAVPAPGRFPVTLEASNRYGRATAPLTIVIGDTLSYTPALGWNSWNCWGLTVDDEKVRRSAAAFVQKGLADHGWSYINIDDGWEASARAADGRIVANDKFPDLTALSGWLHARGLKFGIYSSPGPLTCGGFLGSYGHEAQDAATYAGWGIDYLKYDWCSYDGIAGTDTALNTFQKPYRVMQTALRAQPRDILYSLCQYGMKDVWTWGASVDGQSWRTTEDIEDTWESLHRIGFGQYPLYPYAGPGHWNDPDMLTVGWVGWGATLRPSRLTPDEQYTQVSLWSLLSAPLLLGCDLGKLDGFTLGLLTNDEVLAIDQDALGRQAQRVVPDPGYQVWIKPLADGSTAVGVFNMEDTCRPVRLNWDSLGLGRYHILRDVWRQRDLGAVQKTLDATLMPHGVLLVRLY</sequence>
<dbReference type="GO" id="GO:0005509">
    <property type="term" value="F:calcium ion binding"/>
    <property type="evidence" value="ECO:0007669"/>
    <property type="project" value="InterPro"/>
</dbReference>
<accession>A0A4R8DFN4</accession>
<dbReference type="InterPro" id="IPR013780">
    <property type="entry name" value="Glyco_hydro_b"/>
</dbReference>
<keyword evidence="8" id="KW-1185">Reference proteome</keyword>
<evidence type="ECO:0000313" key="8">
    <source>
        <dbReference type="Proteomes" id="UP000294498"/>
    </source>
</evidence>
<dbReference type="EC" id="3.2.1.22" evidence="5"/>
<gene>
    <name evidence="7" type="ORF">EDB95_3876</name>
</gene>
<dbReference type="SUPFAM" id="SSF51011">
    <property type="entry name" value="Glycosyl hydrolase domain"/>
    <property type="match status" value="1"/>
</dbReference>
<dbReference type="Gene3D" id="2.60.120.260">
    <property type="entry name" value="Galactose-binding domain-like"/>
    <property type="match status" value="1"/>
</dbReference>
<protein>
    <recommendedName>
        <fullName evidence="5">Alpha-galactosidase</fullName>
        <ecNumber evidence="5">3.2.1.22</ecNumber>
    </recommendedName>
    <alternativeName>
        <fullName evidence="5">Melibiase</fullName>
    </alternativeName>
</protein>
<dbReference type="InterPro" id="IPR002241">
    <property type="entry name" value="Glyco_hydro_27"/>
</dbReference>
<keyword evidence="4 5" id="KW-0326">Glycosidase</keyword>
<reference evidence="7 8" key="1">
    <citation type="submission" date="2019-03" db="EMBL/GenBank/DDBJ databases">
        <title>Genomic Encyclopedia of Type Strains, Phase IV (KMG-IV): sequencing the most valuable type-strain genomes for metagenomic binning, comparative biology and taxonomic classification.</title>
        <authorList>
            <person name="Goeker M."/>
        </authorList>
    </citation>
    <scope>NUCLEOTIDE SEQUENCE [LARGE SCALE GENOMIC DNA]</scope>
    <source>
        <strain evidence="7 8">DSM 100059</strain>
    </source>
</reference>
<dbReference type="InterPro" id="IPR013783">
    <property type="entry name" value="Ig-like_fold"/>
</dbReference>
<evidence type="ECO:0000256" key="5">
    <source>
        <dbReference type="RuleBase" id="RU361168"/>
    </source>
</evidence>
<comment type="caution">
    <text evidence="7">The sequence shown here is derived from an EMBL/GenBank/DDBJ whole genome shotgun (WGS) entry which is preliminary data.</text>
</comment>
<feature type="domain" description="Alpha galactosidase C-terminal" evidence="6">
    <location>
        <begin position="667"/>
        <end position="739"/>
    </location>
</feature>
<comment type="similarity">
    <text evidence="1 5">Belongs to the glycosyl hydrolase 27 family.</text>
</comment>
<dbReference type="Pfam" id="PF17801">
    <property type="entry name" value="Melibiase_C"/>
    <property type="match status" value="1"/>
</dbReference>
<dbReference type="Gene3D" id="2.60.40.10">
    <property type="entry name" value="Immunoglobulins"/>
    <property type="match status" value="1"/>
</dbReference>
<name>A0A4R8DFN4_9BACT</name>
<dbReference type="SUPFAM" id="SSF49785">
    <property type="entry name" value="Galactose-binding domain-like"/>
    <property type="match status" value="1"/>
</dbReference>
<evidence type="ECO:0000313" key="7">
    <source>
        <dbReference type="EMBL" id="TDW96054.1"/>
    </source>
</evidence>
<evidence type="ECO:0000256" key="3">
    <source>
        <dbReference type="ARBA" id="ARBA00022801"/>
    </source>
</evidence>
<dbReference type="AlphaFoldDB" id="A0A4R8DFN4"/>
<dbReference type="Pfam" id="PF05345">
    <property type="entry name" value="He_PIG"/>
    <property type="match status" value="1"/>
</dbReference>
<dbReference type="InterPro" id="IPR041233">
    <property type="entry name" value="Melibiase_C"/>
</dbReference>
<keyword evidence="2" id="KW-0732">Signal</keyword>
<keyword evidence="3 5" id="KW-0378">Hydrolase</keyword>
<evidence type="ECO:0000256" key="1">
    <source>
        <dbReference type="ARBA" id="ARBA00009743"/>
    </source>
</evidence>
<dbReference type="GO" id="GO:0005975">
    <property type="term" value="P:carbohydrate metabolic process"/>
    <property type="evidence" value="ECO:0007669"/>
    <property type="project" value="InterPro"/>
</dbReference>
<dbReference type="InterPro" id="IPR015919">
    <property type="entry name" value="Cadherin-like_sf"/>
</dbReference>